<gene>
    <name evidence="6" type="ORF">INP51_13620</name>
</gene>
<proteinExistence type="predicted"/>
<feature type="DNA-binding region" description="H-T-H motif" evidence="4">
    <location>
        <begin position="29"/>
        <end position="48"/>
    </location>
</feature>
<dbReference type="PRINTS" id="PR00455">
    <property type="entry name" value="HTHTETR"/>
</dbReference>
<keyword evidence="3" id="KW-0804">Transcription</keyword>
<dbReference type="InterPro" id="IPR001647">
    <property type="entry name" value="HTH_TetR"/>
</dbReference>
<keyword evidence="7" id="KW-1185">Reference proteome</keyword>
<reference evidence="6 7" key="1">
    <citation type="submission" date="2020-10" db="EMBL/GenBank/DDBJ databases">
        <title>Blautia liquoris sp.nov., isolated from the mud in a fermentation cellar used for the production of Chinese strong-flavoured liquor.</title>
        <authorList>
            <person name="Lu L."/>
        </authorList>
    </citation>
    <scope>NUCLEOTIDE SEQUENCE [LARGE SCALE GENOMIC DNA]</scope>
    <source>
        <strain evidence="6 7">LZLJ-3</strain>
    </source>
</reference>
<dbReference type="PROSITE" id="PS50977">
    <property type="entry name" value="HTH_TETR_2"/>
    <property type="match status" value="1"/>
</dbReference>
<name>A0A7M2RF80_9FIRM</name>
<evidence type="ECO:0000259" key="5">
    <source>
        <dbReference type="PROSITE" id="PS50977"/>
    </source>
</evidence>
<dbReference type="EMBL" id="CP063304">
    <property type="protein sequence ID" value="QOV18996.1"/>
    <property type="molecule type" value="Genomic_DNA"/>
</dbReference>
<keyword evidence="2 4" id="KW-0238">DNA-binding</keyword>
<dbReference type="RefSeq" id="WP_193735355.1">
    <property type="nucleotide sequence ID" value="NZ_CP063304.1"/>
</dbReference>
<dbReference type="InterPro" id="IPR050109">
    <property type="entry name" value="HTH-type_TetR-like_transc_reg"/>
</dbReference>
<dbReference type="Gene3D" id="1.10.357.10">
    <property type="entry name" value="Tetracycline Repressor, domain 2"/>
    <property type="match status" value="1"/>
</dbReference>
<dbReference type="Proteomes" id="UP000593601">
    <property type="component" value="Chromosome"/>
</dbReference>
<evidence type="ECO:0000256" key="2">
    <source>
        <dbReference type="ARBA" id="ARBA00023125"/>
    </source>
</evidence>
<evidence type="ECO:0000256" key="1">
    <source>
        <dbReference type="ARBA" id="ARBA00023015"/>
    </source>
</evidence>
<protein>
    <submittedName>
        <fullName evidence="6">TetR/AcrR family transcriptional regulator</fullName>
    </submittedName>
</protein>
<keyword evidence="1" id="KW-0805">Transcription regulation</keyword>
<feature type="domain" description="HTH tetR-type" evidence="5">
    <location>
        <begin position="6"/>
        <end position="66"/>
    </location>
</feature>
<evidence type="ECO:0000256" key="4">
    <source>
        <dbReference type="PROSITE-ProRule" id="PRU00335"/>
    </source>
</evidence>
<dbReference type="KEGG" id="bliq:INP51_13620"/>
<dbReference type="AlphaFoldDB" id="A0A7M2RF80"/>
<dbReference type="PANTHER" id="PTHR30055">
    <property type="entry name" value="HTH-TYPE TRANSCRIPTIONAL REGULATOR RUTR"/>
    <property type="match status" value="1"/>
</dbReference>
<evidence type="ECO:0000313" key="7">
    <source>
        <dbReference type="Proteomes" id="UP000593601"/>
    </source>
</evidence>
<accession>A0A7M2RF80</accession>
<organism evidence="6 7">
    <name type="scientific">Blautia liquoris</name>
    <dbReference type="NCBI Taxonomy" id="2779518"/>
    <lineage>
        <taxon>Bacteria</taxon>
        <taxon>Bacillati</taxon>
        <taxon>Bacillota</taxon>
        <taxon>Clostridia</taxon>
        <taxon>Lachnospirales</taxon>
        <taxon>Lachnospiraceae</taxon>
        <taxon>Blautia</taxon>
    </lineage>
</organism>
<dbReference type="Pfam" id="PF00440">
    <property type="entry name" value="TetR_N"/>
    <property type="match status" value="1"/>
</dbReference>
<dbReference type="InterPro" id="IPR009057">
    <property type="entry name" value="Homeodomain-like_sf"/>
</dbReference>
<sequence length="215" mass="24192">MQTKANATKNRILDCARSEFLSAGFAKASLRRIAAQAEVTTGAIYRYFPDKRALFTAATEEAVTQFEKLMAGMSDETVLAAGEGVSFGPRDSRENMATFYGMIYEYFDQFYLLLMCGDETGGRSFLHEFVKVEEESTLAYIGALKKHYGSDYEVDEVALHFLLEAYVSALLEPVRHRMSRKDAILHAQNLSVYFSVGWLGMERLLRGESEESLIP</sequence>
<dbReference type="SUPFAM" id="SSF46689">
    <property type="entry name" value="Homeodomain-like"/>
    <property type="match status" value="1"/>
</dbReference>
<dbReference type="GO" id="GO:0000976">
    <property type="term" value="F:transcription cis-regulatory region binding"/>
    <property type="evidence" value="ECO:0007669"/>
    <property type="project" value="TreeGrafter"/>
</dbReference>
<dbReference type="PROSITE" id="PS01081">
    <property type="entry name" value="HTH_TETR_1"/>
    <property type="match status" value="1"/>
</dbReference>
<dbReference type="InterPro" id="IPR023772">
    <property type="entry name" value="DNA-bd_HTH_TetR-type_CS"/>
</dbReference>
<dbReference type="PANTHER" id="PTHR30055:SF234">
    <property type="entry name" value="HTH-TYPE TRANSCRIPTIONAL REGULATOR BETI"/>
    <property type="match status" value="1"/>
</dbReference>
<evidence type="ECO:0000256" key="3">
    <source>
        <dbReference type="ARBA" id="ARBA00023163"/>
    </source>
</evidence>
<evidence type="ECO:0000313" key="6">
    <source>
        <dbReference type="EMBL" id="QOV18996.1"/>
    </source>
</evidence>
<dbReference type="GO" id="GO:0003700">
    <property type="term" value="F:DNA-binding transcription factor activity"/>
    <property type="evidence" value="ECO:0007669"/>
    <property type="project" value="TreeGrafter"/>
</dbReference>